<dbReference type="eggNOG" id="KOG1591">
    <property type="taxonomic scope" value="Eukaryota"/>
</dbReference>
<protein>
    <recommendedName>
        <fullName evidence="7">Fe2OG dioxygenase domain-containing protein</fullName>
    </recommendedName>
</protein>
<keyword evidence="2" id="KW-0479">Metal-binding</keyword>
<dbReference type="PANTHER" id="PTHR10869">
    <property type="entry name" value="PROLYL 4-HYDROXYLASE ALPHA SUBUNIT"/>
    <property type="match status" value="1"/>
</dbReference>
<dbReference type="InterPro" id="IPR045054">
    <property type="entry name" value="P4HA-like"/>
</dbReference>
<proteinExistence type="predicted"/>
<keyword evidence="9" id="KW-1185">Reference proteome</keyword>
<dbReference type="HOGENOM" id="CLU_058132_4_2_1"/>
<sequence length="128" mass="14777">MSTAEVLQFVNYGIGWHYEPHFDYARKETTEAFKELGWGNRIATCLFYMSDVEAGSATVFPPTGAAVWPRKGSAAFCYNLYPNDKGNEFTRHATFPVIFLSKWVSNTWIHEHRREFHRPCGLTFDAEM</sequence>
<dbReference type="SMART" id="SM00702">
    <property type="entry name" value="P4Hc"/>
    <property type="match status" value="1"/>
</dbReference>
<dbReference type="GO" id="GO:0031418">
    <property type="term" value="F:L-ascorbic acid binding"/>
    <property type="evidence" value="ECO:0007669"/>
    <property type="project" value="UniProtKB-KW"/>
</dbReference>
<dbReference type="GO" id="GO:0004656">
    <property type="term" value="F:procollagen-proline 4-dioxygenase activity"/>
    <property type="evidence" value="ECO:0000318"/>
    <property type="project" value="GO_Central"/>
</dbReference>
<dbReference type="PhylomeDB" id="E9GT00"/>
<comment type="cofactor">
    <cofactor evidence="1">
        <name>L-ascorbate</name>
        <dbReference type="ChEBI" id="CHEBI:38290"/>
    </cofactor>
</comment>
<dbReference type="Gene3D" id="2.60.120.620">
    <property type="entry name" value="q2cbj1_9rhob like domain"/>
    <property type="match status" value="1"/>
</dbReference>
<dbReference type="InterPro" id="IPR006620">
    <property type="entry name" value="Pro_4_hyd_alph"/>
</dbReference>
<dbReference type="STRING" id="6669.E9GT00"/>
<evidence type="ECO:0000313" key="8">
    <source>
        <dbReference type="EMBL" id="EFX77281.1"/>
    </source>
</evidence>
<dbReference type="PANTHER" id="PTHR10869:SF234">
    <property type="entry name" value="PROCOLLAGEN-PROLINE 4-DIOXYGENASE"/>
    <property type="match status" value="1"/>
</dbReference>
<keyword evidence="6" id="KW-0408">Iron</keyword>
<dbReference type="Proteomes" id="UP000000305">
    <property type="component" value="Unassembled WGS sequence"/>
</dbReference>
<gene>
    <name evidence="8" type="ORF">DAPPUDRAFT_106233</name>
</gene>
<dbReference type="InterPro" id="IPR044862">
    <property type="entry name" value="Pro_4_hyd_alph_FE2OG_OXY"/>
</dbReference>
<dbReference type="OMA" id="GQFYKPH"/>
<organism evidence="8 9">
    <name type="scientific">Daphnia pulex</name>
    <name type="common">Water flea</name>
    <dbReference type="NCBI Taxonomy" id="6669"/>
    <lineage>
        <taxon>Eukaryota</taxon>
        <taxon>Metazoa</taxon>
        <taxon>Ecdysozoa</taxon>
        <taxon>Arthropoda</taxon>
        <taxon>Crustacea</taxon>
        <taxon>Branchiopoda</taxon>
        <taxon>Diplostraca</taxon>
        <taxon>Cladocera</taxon>
        <taxon>Anomopoda</taxon>
        <taxon>Daphniidae</taxon>
        <taxon>Daphnia</taxon>
    </lineage>
</organism>
<dbReference type="OrthoDB" id="420380at2759"/>
<keyword evidence="3" id="KW-0847">Vitamin C</keyword>
<feature type="domain" description="Fe2OG dioxygenase" evidence="7">
    <location>
        <begin position="3"/>
        <end position="111"/>
    </location>
</feature>
<dbReference type="Pfam" id="PF13640">
    <property type="entry name" value="2OG-FeII_Oxy_3"/>
    <property type="match status" value="1"/>
</dbReference>
<evidence type="ECO:0000256" key="4">
    <source>
        <dbReference type="ARBA" id="ARBA00022964"/>
    </source>
</evidence>
<evidence type="ECO:0000313" key="9">
    <source>
        <dbReference type="Proteomes" id="UP000000305"/>
    </source>
</evidence>
<name>E9GT00_DAPPU</name>
<keyword evidence="5" id="KW-0560">Oxidoreductase</keyword>
<keyword evidence="4" id="KW-0223">Dioxygenase</keyword>
<dbReference type="AlphaFoldDB" id="E9GT00"/>
<evidence type="ECO:0000256" key="6">
    <source>
        <dbReference type="ARBA" id="ARBA00023004"/>
    </source>
</evidence>
<dbReference type="PROSITE" id="PS51471">
    <property type="entry name" value="FE2OG_OXY"/>
    <property type="match status" value="1"/>
</dbReference>
<evidence type="ECO:0000256" key="1">
    <source>
        <dbReference type="ARBA" id="ARBA00001961"/>
    </source>
</evidence>
<evidence type="ECO:0000256" key="2">
    <source>
        <dbReference type="ARBA" id="ARBA00022723"/>
    </source>
</evidence>
<dbReference type="GO" id="GO:0005506">
    <property type="term" value="F:iron ion binding"/>
    <property type="evidence" value="ECO:0007669"/>
    <property type="project" value="InterPro"/>
</dbReference>
<dbReference type="GO" id="GO:0005783">
    <property type="term" value="C:endoplasmic reticulum"/>
    <property type="evidence" value="ECO:0000318"/>
    <property type="project" value="GO_Central"/>
</dbReference>
<accession>E9GT00</accession>
<evidence type="ECO:0000256" key="3">
    <source>
        <dbReference type="ARBA" id="ARBA00022896"/>
    </source>
</evidence>
<reference evidence="8 9" key="1">
    <citation type="journal article" date="2011" name="Science">
        <title>The ecoresponsive genome of Daphnia pulex.</title>
        <authorList>
            <person name="Colbourne J.K."/>
            <person name="Pfrender M.E."/>
            <person name="Gilbert D."/>
            <person name="Thomas W.K."/>
            <person name="Tucker A."/>
            <person name="Oakley T.H."/>
            <person name="Tokishita S."/>
            <person name="Aerts A."/>
            <person name="Arnold G.J."/>
            <person name="Basu M.K."/>
            <person name="Bauer D.J."/>
            <person name="Caceres C.E."/>
            <person name="Carmel L."/>
            <person name="Casola C."/>
            <person name="Choi J.H."/>
            <person name="Detter J.C."/>
            <person name="Dong Q."/>
            <person name="Dusheyko S."/>
            <person name="Eads B.D."/>
            <person name="Frohlich T."/>
            <person name="Geiler-Samerotte K.A."/>
            <person name="Gerlach D."/>
            <person name="Hatcher P."/>
            <person name="Jogdeo S."/>
            <person name="Krijgsveld J."/>
            <person name="Kriventseva E.V."/>
            <person name="Kultz D."/>
            <person name="Laforsch C."/>
            <person name="Lindquist E."/>
            <person name="Lopez J."/>
            <person name="Manak J.R."/>
            <person name="Muller J."/>
            <person name="Pangilinan J."/>
            <person name="Patwardhan R.P."/>
            <person name="Pitluck S."/>
            <person name="Pritham E.J."/>
            <person name="Rechtsteiner A."/>
            <person name="Rho M."/>
            <person name="Rogozin I.B."/>
            <person name="Sakarya O."/>
            <person name="Salamov A."/>
            <person name="Schaack S."/>
            <person name="Shapiro H."/>
            <person name="Shiga Y."/>
            <person name="Skalitzky C."/>
            <person name="Smith Z."/>
            <person name="Souvorov A."/>
            <person name="Sung W."/>
            <person name="Tang Z."/>
            <person name="Tsuchiya D."/>
            <person name="Tu H."/>
            <person name="Vos H."/>
            <person name="Wang M."/>
            <person name="Wolf Y.I."/>
            <person name="Yamagata H."/>
            <person name="Yamada T."/>
            <person name="Ye Y."/>
            <person name="Shaw J.R."/>
            <person name="Andrews J."/>
            <person name="Crease T.J."/>
            <person name="Tang H."/>
            <person name="Lucas S.M."/>
            <person name="Robertson H.M."/>
            <person name="Bork P."/>
            <person name="Koonin E.V."/>
            <person name="Zdobnov E.M."/>
            <person name="Grigoriev I.V."/>
            <person name="Lynch M."/>
            <person name="Boore J.L."/>
        </authorList>
    </citation>
    <scope>NUCLEOTIDE SEQUENCE [LARGE SCALE GENOMIC DNA]</scope>
</reference>
<dbReference type="InterPro" id="IPR005123">
    <property type="entry name" value="Oxoglu/Fe-dep_dioxygenase_dom"/>
</dbReference>
<dbReference type="InParanoid" id="E9GT00"/>
<dbReference type="KEGG" id="dpx:DAPPUDRAFT_106233"/>
<evidence type="ECO:0000259" key="7">
    <source>
        <dbReference type="PROSITE" id="PS51471"/>
    </source>
</evidence>
<evidence type="ECO:0000256" key="5">
    <source>
        <dbReference type="ARBA" id="ARBA00023002"/>
    </source>
</evidence>
<dbReference type="EMBL" id="GL732563">
    <property type="protein sequence ID" value="EFX77281.1"/>
    <property type="molecule type" value="Genomic_DNA"/>
</dbReference>